<evidence type="ECO:0000256" key="2">
    <source>
        <dbReference type="ARBA" id="ARBA00022448"/>
    </source>
</evidence>
<evidence type="ECO:0000256" key="5">
    <source>
        <dbReference type="ARBA" id="ARBA00022958"/>
    </source>
</evidence>
<evidence type="ECO:0000256" key="3">
    <source>
        <dbReference type="ARBA" id="ARBA00022538"/>
    </source>
</evidence>
<dbReference type="Gene3D" id="1.20.1530.20">
    <property type="match status" value="1"/>
</dbReference>
<comment type="similarity">
    <text evidence="9">Belongs to the monovalent cation:proton antiporter 2 (CPA2) transporter (TC 2.A.37) family. CHX (TC 2.A.37.4) subfamily.</text>
</comment>
<evidence type="ECO:0000256" key="6">
    <source>
        <dbReference type="ARBA" id="ARBA00022989"/>
    </source>
</evidence>
<dbReference type="InterPro" id="IPR038770">
    <property type="entry name" value="Na+/solute_symporter_sf"/>
</dbReference>
<proteinExistence type="inferred from homology"/>
<dbReference type="GO" id="GO:0016020">
    <property type="term" value="C:membrane"/>
    <property type="evidence" value="ECO:0007669"/>
    <property type="project" value="UniProtKB-SubCell"/>
</dbReference>
<evidence type="ECO:0000259" key="11">
    <source>
        <dbReference type="Pfam" id="PF00999"/>
    </source>
</evidence>
<keyword evidence="3" id="KW-0633">Potassium transport</keyword>
<feature type="transmembrane region" description="Helical" evidence="10">
    <location>
        <begin position="242"/>
        <end position="260"/>
    </location>
</feature>
<feature type="transmembrane region" description="Helical" evidence="10">
    <location>
        <begin position="163"/>
        <end position="192"/>
    </location>
</feature>
<keyword evidence="13" id="KW-1185">Reference proteome</keyword>
<accession>W9RKG6</accession>
<dbReference type="GO" id="GO:0012505">
    <property type="term" value="C:endomembrane system"/>
    <property type="evidence" value="ECO:0007669"/>
    <property type="project" value="TreeGrafter"/>
</dbReference>
<reference evidence="13" key="1">
    <citation type="submission" date="2013-01" db="EMBL/GenBank/DDBJ databases">
        <title>Draft Genome Sequence of a Mulberry Tree, Morus notabilis C.K. Schneid.</title>
        <authorList>
            <person name="He N."/>
            <person name="Zhao S."/>
        </authorList>
    </citation>
    <scope>NUCLEOTIDE SEQUENCE</scope>
</reference>
<dbReference type="PANTHER" id="PTHR32468:SF66">
    <property type="entry name" value="CATION_H+ EXCHANGER DOMAIN-CONTAINING PROTEIN"/>
    <property type="match status" value="1"/>
</dbReference>
<keyword evidence="4 10" id="KW-0812">Transmembrane</keyword>
<evidence type="ECO:0000313" key="13">
    <source>
        <dbReference type="Proteomes" id="UP000030645"/>
    </source>
</evidence>
<comment type="subcellular location">
    <subcellularLocation>
        <location evidence="1">Membrane</location>
        <topology evidence="1">Multi-pass membrane protein</topology>
    </subcellularLocation>
</comment>
<evidence type="ECO:0000256" key="10">
    <source>
        <dbReference type="SAM" id="Phobius"/>
    </source>
</evidence>
<feature type="domain" description="Cation/H+ exchanger transmembrane" evidence="11">
    <location>
        <begin position="2"/>
        <end position="287"/>
    </location>
</feature>
<evidence type="ECO:0000256" key="1">
    <source>
        <dbReference type="ARBA" id="ARBA00004141"/>
    </source>
</evidence>
<dbReference type="Proteomes" id="UP000030645">
    <property type="component" value="Unassembled WGS sequence"/>
</dbReference>
<dbReference type="Pfam" id="PF00999">
    <property type="entry name" value="Na_H_Exchanger"/>
    <property type="match status" value="1"/>
</dbReference>
<dbReference type="PANTHER" id="PTHR32468">
    <property type="entry name" value="CATION/H + ANTIPORTER"/>
    <property type="match status" value="1"/>
</dbReference>
<keyword evidence="6 10" id="KW-1133">Transmembrane helix</keyword>
<keyword evidence="2" id="KW-0813">Transport</keyword>
<dbReference type="GO" id="GO:1902600">
    <property type="term" value="P:proton transmembrane transport"/>
    <property type="evidence" value="ECO:0007669"/>
    <property type="project" value="InterPro"/>
</dbReference>
<organism evidence="12 13">
    <name type="scientific">Morus notabilis</name>
    <dbReference type="NCBI Taxonomy" id="981085"/>
    <lineage>
        <taxon>Eukaryota</taxon>
        <taxon>Viridiplantae</taxon>
        <taxon>Streptophyta</taxon>
        <taxon>Embryophyta</taxon>
        <taxon>Tracheophyta</taxon>
        <taxon>Spermatophyta</taxon>
        <taxon>Magnoliopsida</taxon>
        <taxon>eudicotyledons</taxon>
        <taxon>Gunneridae</taxon>
        <taxon>Pentapetalae</taxon>
        <taxon>rosids</taxon>
        <taxon>fabids</taxon>
        <taxon>Rosales</taxon>
        <taxon>Moraceae</taxon>
        <taxon>Moreae</taxon>
        <taxon>Morus</taxon>
    </lineage>
</organism>
<sequence>MLFMFLVGVKIDLNSVKHSGKRGLAIGLCCFFLPLLLNTSVALLLQRTVKMDPVLNKSIISIAVFQSSSSFHVTTCLLADLKLLNSELGRLAVSSSMISGMLSWCGLIMAFTVRQSSFGGDKALLFMALSLCFVVILIVFVMRPIMRSIVRHTSMWRGIKEKYTFSIFLMVLCCAFLGEFIGQHFMLGPMVLGLVVPDGLPLGSALVDKLDSYVSLILLPGYFVLSGAAIDVHSVSMKTFAVVWLFVICSFFAKLTGAMVPSLLCKMPLVDALSLGLVVSAQGITDILIWQNGMMLLVRINFSLISLLPIL</sequence>
<keyword evidence="5" id="KW-0630">Potassium</keyword>
<name>W9RKG6_9ROSA</name>
<dbReference type="EMBL" id="KE344773">
    <property type="protein sequence ID" value="EXB78515.1"/>
    <property type="molecule type" value="Genomic_DNA"/>
</dbReference>
<feature type="transmembrane region" description="Helical" evidence="10">
    <location>
        <begin position="212"/>
        <end position="230"/>
    </location>
</feature>
<evidence type="ECO:0000313" key="12">
    <source>
        <dbReference type="EMBL" id="EXB78515.1"/>
    </source>
</evidence>
<dbReference type="InterPro" id="IPR050794">
    <property type="entry name" value="CPA2_transporter"/>
</dbReference>
<gene>
    <name evidence="12" type="ORF">L484_011138</name>
</gene>
<feature type="transmembrane region" description="Helical" evidence="10">
    <location>
        <begin position="123"/>
        <end position="142"/>
    </location>
</feature>
<dbReference type="GO" id="GO:0015297">
    <property type="term" value="F:antiporter activity"/>
    <property type="evidence" value="ECO:0007669"/>
    <property type="project" value="InterPro"/>
</dbReference>
<protein>
    <submittedName>
        <fullName evidence="12">Cation/H(+) antiporter 17</fullName>
    </submittedName>
</protein>
<dbReference type="InterPro" id="IPR006153">
    <property type="entry name" value="Cation/H_exchanger_TM"/>
</dbReference>
<feature type="transmembrane region" description="Helical" evidence="10">
    <location>
        <begin position="91"/>
        <end position="111"/>
    </location>
</feature>
<dbReference type="eggNOG" id="KOG1650">
    <property type="taxonomic scope" value="Eukaryota"/>
</dbReference>
<evidence type="ECO:0000256" key="7">
    <source>
        <dbReference type="ARBA" id="ARBA00023065"/>
    </source>
</evidence>
<dbReference type="AlphaFoldDB" id="W9RKG6"/>
<keyword evidence="8 10" id="KW-0472">Membrane</keyword>
<dbReference type="GO" id="GO:0006885">
    <property type="term" value="P:regulation of pH"/>
    <property type="evidence" value="ECO:0007669"/>
    <property type="project" value="TreeGrafter"/>
</dbReference>
<dbReference type="GO" id="GO:0006813">
    <property type="term" value="P:potassium ion transport"/>
    <property type="evidence" value="ECO:0007669"/>
    <property type="project" value="UniProtKB-KW"/>
</dbReference>
<keyword evidence="7" id="KW-0406">Ion transport</keyword>
<evidence type="ECO:0000256" key="8">
    <source>
        <dbReference type="ARBA" id="ARBA00023136"/>
    </source>
</evidence>
<evidence type="ECO:0000256" key="9">
    <source>
        <dbReference type="ARBA" id="ARBA00038341"/>
    </source>
</evidence>
<evidence type="ECO:0000256" key="4">
    <source>
        <dbReference type="ARBA" id="ARBA00022692"/>
    </source>
</evidence>